<evidence type="ECO:0000256" key="1">
    <source>
        <dbReference type="ARBA" id="ARBA00007658"/>
    </source>
</evidence>
<dbReference type="OrthoDB" id="3269456at2759"/>
<proteinExistence type="inferred from homology"/>
<comment type="similarity">
    <text evidence="1">Belongs to the glycosyl hydrolase 47 family.</text>
</comment>
<dbReference type="GO" id="GO:0005975">
    <property type="term" value="P:carbohydrate metabolic process"/>
    <property type="evidence" value="ECO:0007669"/>
    <property type="project" value="InterPro"/>
</dbReference>
<dbReference type="GO" id="GO:0036503">
    <property type="term" value="P:ERAD pathway"/>
    <property type="evidence" value="ECO:0007669"/>
    <property type="project" value="UniProtKB-ARBA"/>
</dbReference>
<dbReference type="Gene3D" id="1.50.10.10">
    <property type="match status" value="1"/>
</dbReference>
<feature type="transmembrane region" description="Helical" evidence="2">
    <location>
        <begin position="526"/>
        <end position="549"/>
    </location>
</feature>
<sequence>MDNHYDREAASKTLTAFIEHKQAKFPTDNGSESLTKLGSVQLLGKLELVPAQHSSGAFKLGKFIDEETIEYTTFKIHGIIGSHDLNPIQKSPPISKFRYLMRRVELTGVGSDVFDDQLMRISDVHTYISRLKEPSQINRLYTSEFQGELAVTFAKKCLTPARYAERSISLDSLDYKGYLAQRIGDEYVYTKDNVITFTSSCNATVVPALPTEMQSGDIVEVAFHVLIFPSKNSNGESTQSRYNMRLELQGICLHEKNYRAEAQLRCVEQGMKPSVTLQSSKRYWMREEEDEEPRKKLANDEQRLSGDLQHMNIHTRSRGSSLGIQDRNLLAFDTPSGLPLPSINLGKKVGIPDLNIPYLVSTAEVSMLQLEFRYLSFLDVYWETVDRDTVFQDTSDQLFSLKTQPVQLQLQALAESLVYSLTLFETRHLARRRSPTISKARPSADTITQFSFETMEHLIRSVVHVLSIAMILAFSSNIKVVVTNVNAVKAHKGETNATMGATNRDYVVAVEESASWDILYPHLIQMLLASGSAVALGIFQCLIGAQILSHHVDDFTLVSAFFPFSLGCLNVFTGLIYRERRFQEDQRVHIVA</sequence>
<evidence type="ECO:0000313" key="4">
    <source>
        <dbReference type="Proteomes" id="UP000772434"/>
    </source>
</evidence>
<evidence type="ECO:0000256" key="2">
    <source>
        <dbReference type="SAM" id="Phobius"/>
    </source>
</evidence>
<keyword evidence="2" id="KW-0812">Transmembrane</keyword>
<dbReference type="AlphaFoldDB" id="A0A9P5PV95"/>
<dbReference type="GO" id="GO:0005509">
    <property type="term" value="F:calcium ion binding"/>
    <property type="evidence" value="ECO:0007669"/>
    <property type="project" value="InterPro"/>
</dbReference>
<feature type="transmembrane region" description="Helical" evidence="2">
    <location>
        <begin position="555"/>
        <end position="577"/>
    </location>
</feature>
<evidence type="ECO:0000313" key="3">
    <source>
        <dbReference type="EMBL" id="KAF9069958.1"/>
    </source>
</evidence>
<dbReference type="GO" id="GO:0004571">
    <property type="term" value="F:mannosyl-oligosaccharide 1,2-alpha-mannosidase activity"/>
    <property type="evidence" value="ECO:0007669"/>
    <property type="project" value="InterPro"/>
</dbReference>
<protein>
    <submittedName>
        <fullName evidence="3">Uncharacterized protein</fullName>
    </submittedName>
</protein>
<dbReference type="Pfam" id="PF01532">
    <property type="entry name" value="Glyco_hydro_47"/>
    <property type="match status" value="1"/>
</dbReference>
<feature type="transmembrane region" description="Helical" evidence="2">
    <location>
        <begin position="462"/>
        <end position="482"/>
    </location>
</feature>
<dbReference type="EMBL" id="JADNRY010000045">
    <property type="protein sequence ID" value="KAF9069958.1"/>
    <property type="molecule type" value="Genomic_DNA"/>
</dbReference>
<gene>
    <name evidence="3" type="ORF">BDP27DRAFT_1420395</name>
</gene>
<name>A0A9P5PV95_9AGAR</name>
<organism evidence="3 4">
    <name type="scientific">Rhodocollybia butyracea</name>
    <dbReference type="NCBI Taxonomy" id="206335"/>
    <lineage>
        <taxon>Eukaryota</taxon>
        <taxon>Fungi</taxon>
        <taxon>Dikarya</taxon>
        <taxon>Basidiomycota</taxon>
        <taxon>Agaricomycotina</taxon>
        <taxon>Agaricomycetes</taxon>
        <taxon>Agaricomycetidae</taxon>
        <taxon>Agaricales</taxon>
        <taxon>Marasmiineae</taxon>
        <taxon>Omphalotaceae</taxon>
        <taxon>Rhodocollybia</taxon>
    </lineage>
</organism>
<accession>A0A9P5PV95</accession>
<dbReference type="GO" id="GO:0016020">
    <property type="term" value="C:membrane"/>
    <property type="evidence" value="ECO:0007669"/>
    <property type="project" value="InterPro"/>
</dbReference>
<dbReference type="Proteomes" id="UP000772434">
    <property type="component" value="Unassembled WGS sequence"/>
</dbReference>
<comment type="caution">
    <text evidence="3">The sequence shown here is derived from an EMBL/GenBank/DDBJ whole genome shotgun (WGS) entry which is preliminary data.</text>
</comment>
<dbReference type="InterPro" id="IPR001382">
    <property type="entry name" value="Glyco_hydro_47"/>
</dbReference>
<reference evidence="3" key="1">
    <citation type="submission" date="2020-11" db="EMBL/GenBank/DDBJ databases">
        <authorList>
            <consortium name="DOE Joint Genome Institute"/>
            <person name="Ahrendt S."/>
            <person name="Riley R."/>
            <person name="Andreopoulos W."/>
            <person name="Labutti K."/>
            <person name="Pangilinan J."/>
            <person name="Ruiz-Duenas F.J."/>
            <person name="Barrasa J.M."/>
            <person name="Sanchez-Garcia M."/>
            <person name="Camarero S."/>
            <person name="Miyauchi S."/>
            <person name="Serrano A."/>
            <person name="Linde D."/>
            <person name="Babiker R."/>
            <person name="Drula E."/>
            <person name="Ayuso-Fernandez I."/>
            <person name="Pacheco R."/>
            <person name="Padilla G."/>
            <person name="Ferreira P."/>
            <person name="Barriuso J."/>
            <person name="Kellner H."/>
            <person name="Castanera R."/>
            <person name="Alfaro M."/>
            <person name="Ramirez L."/>
            <person name="Pisabarro A.G."/>
            <person name="Kuo A."/>
            <person name="Tritt A."/>
            <person name="Lipzen A."/>
            <person name="He G."/>
            <person name="Yan M."/>
            <person name="Ng V."/>
            <person name="Cullen D."/>
            <person name="Martin F."/>
            <person name="Rosso M.-N."/>
            <person name="Henrissat B."/>
            <person name="Hibbett D."/>
            <person name="Martinez A.T."/>
            <person name="Grigoriev I.V."/>
        </authorList>
    </citation>
    <scope>NUCLEOTIDE SEQUENCE</scope>
    <source>
        <strain evidence="3">AH 40177</strain>
    </source>
</reference>
<dbReference type="InterPro" id="IPR012341">
    <property type="entry name" value="6hp_glycosidase-like_sf"/>
</dbReference>
<dbReference type="InterPro" id="IPR036026">
    <property type="entry name" value="Seven-hairpin_glycosidases"/>
</dbReference>
<dbReference type="SUPFAM" id="SSF48225">
    <property type="entry name" value="Seven-hairpin glycosidases"/>
    <property type="match status" value="1"/>
</dbReference>
<keyword evidence="2" id="KW-0472">Membrane</keyword>
<keyword evidence="2" id="KW-1133">Transmembrane helix</keyword>
<keyword evidence="4" id="KW-1185">Reference proteome</keyword>